<organism evidence="4 5">
    <name type="scientific">Mytilus galloprovincialis</name>
    <name type="common">Mediterranean mussel</name>
    <dbReference type="NCBI Taxonomy" id="29158"/>
    <lineage>
        <taxon>Eukaryota</taxon>
        <taxon>Metazoa</taxon>
        <taxon>Spiralia</taxon>
        <taxon>Lophotrochozoa</taxon>
        <taxon>Mollusca</taxon>
        <taxon>Bivalvia</taxon>
        <taxon>Autobranchia</taxon>
        <taxon>Pteriomorphia</taxon>
        <taxon>Mytilida</taxon>
        <taxon>Mytiloidea</taxon>
        <taxon>Mytilidae</taxon>
        <taxon>Mytilinae</taxon>
        <taxon>Mytilus</taxon>
    </lineage>
</organism>
<proteinExistence type="predicted"/>
<dbReference type="OrthoDB" id="6103865at2759"/>
<evidence type="ECO:0000313" key="4">
    <source>
        <dbReference type="EMBL" id="VDI64598.1"/>
    </source>
</evidence>
<dbReference type="Proteomes" id="UP000596742">
    <property type="component" value="Unassembled WGS sequence"/>
</dbReference>
<protein>
    <recommendedName>
        <fullName evidence="3">C1q domain-containing protein</fullName>
    </recommendedName>
</protein>
<evidence type="ECO:0000259" key="3">
    <source>
        <dbReference type="Pfam" id="PF00386"/>
    </source>
</evidence>
<feature type="region of interest" description="Disordered" evidence="1">
    <location>
        <begin position="64"/>
        <end position="83"/>
    </location>
</feature>
<gene>
    <name evidence="4" type="ORF">MGAL_10B063073</name>
</gene>
<comment type="caution">
    <text evidence="4">The sequence shown here is derived from an EMBL/GenBank/DDBJ whole genome shotgun (WGS) entry which is preliminary data.</text>
</comment>
<feature type="domain" description="C1q" evidence="3">
    <location>
        <begin position="295"/>
        <end position="387"/>
    </location>
</feature>
<evidence type="ECO:0000256" key="2">
    <source>
        <dbReference type="SAM" id="SignalP"/>
    </source>
</evidence>
<dbReference type="InterPro" id="IPR008983">
    <property type="entry name" value="Tumour_necrosis_fac-like_dom"/>
</dbReference>
<dbReference type="Gene3D" id="2.60.120.40">
    <property type="match status" value="1"/>
</dbReference>
<sequence length="402" mass="45678">MIIWIFIAFTSLSNGFLVDKNDPVGQNSSDQNCITAAEFNEYKHKQQQEIDNVINLLTSRLQPESSRVQQSPMNSSQSNRPSSTPIKWFQKYYALERNNAQLQSSFKKLLKKYNVLEQRLSSVLNMTFEMNSIHSSPPELRNTQDPQDWHVLQEQVKTIGAKVFILDSNDKARNRDIFTLYNRTGETSSQIKNFEMQTNIEMKYLQRIQNETIEAFQNQCASNGSNVSILELGKRIELVESSHNSTVVALSNTIKEYQFKQNLTEERIMQRVGQANEKVAITTCVSVDGVVHHNNAIKFDQVRSHVGILDMAVIRNTGKFTCEKVGVYHISVVINTPTDHASFSIYMNGNSVSKLSISSDNHVDTGTSVVALELQIGDIVWVQADTDIHVYFHWSCMTVVKL</sequence>
<feature type="chain" id="PRO_5032291784" description="C1q domain-containing protein" evidence="2">
    <location>
        <begin position="16"/>
        <end position="402"/>
    </location>
</feature>
<dbReference type="InterPro" id="IPR001073">
    <property type="entry name" value="C1q_dom"/>
</dbReference>
<feature type="signal peptide" evidence="2">
    <location>
        <begin position="1"/>
        <end position="15"/>
    </location>
</feature>
<dbReference type="AlphaFoldDB" id="A0A8B6GJB4"/>
<evidence type="ECO:0000256" key="1">
    <source>
        <dbReference type="SAM" id="MobiDB-lite"/>
    </source>
</evidence>
<keyword evidence="2" id="KW-0732">Signal</keyword>
<dbReference type="SUPFAM" id="SSF49842">
    <property type="entry name" value="TNF-like"/>
    <property type="match status" value="1"/>
</dbReference>
<name>A0A8B6GJB4_MYTGA</name>
<reference evidence="4" key="1">
    <citation type="submission" date="2018-11" db="EMBL/GenBank/DDBJ databases">
        <authorList>
            <person name="Alioto T."/>
            <person name="Alioto T."/>
        </authorList>
    </citation>
    <scope>NUCLEOTIDE SEQUENCE</scope>
</reference>
<keyword evidence="5" id="KW-1185">Reference proteome</keyword>
<dbReference type="Pfam" id="PF00386">
    <property type="entry name" value="C1q"/>
    <property type="match status" value="1"/>
</dbReference>
<accession>A0A8B6GJB4</accession>
<evidence type="ECO:0000313" key="5">
    <source>
        <dbReference type="Proteomes" id="UP000596742"/>
    </source>
</evidence>
<dbReference type="EMBL" id="UYJE01008536">
    <property type="protein sequence ID" value="VDI64598.1"/>
    <property type="molecule type" value="Genomic_DNA"/>
</dbReference>